<reference evidence="1 2" key="1">
    <citation type="submission" date="2016-11" db="EMBL/GenBank/DDBJ databases">
        <authorList>
            <person name="Jaros S."/>
            <person name="Januszkiewicz K."/>
            <person name="Wedrychowicz H."/>
        </authorList>
    </citation>
    <scope>NUCLEOTIDE SEQUENCE [LARGE SCALE GENOMIC DNA]</scope>
    <source>
        <strain evidence="1 2">DSM 15929</strain>
    </source>
</reference>
<proteinExistence type="predicted"/>
<keyword evidence="2" id="KW-1185">Reference proteome</keyword>
<accession>A0A1M6YIT1</accession>
<dbReference type="RefSeq" id="WP_073279024.1">
    <property type="nucleotide sequence ID" value="NZ_FRAC01000025.1"/>
</dbReference>
<dbReference type="AlphaFoldDB" id="A0A1M6YIT1"/>
<dbReference type="OrthoDB" id="1747159at2"/>
<name>A0A1M6YIT1_9FIRM</name>
<protein>
    <submittedName>
        <fullName evidence="1">Uncharacterized protein</fullName>
    </submittedName>
</protein>
<gene>
    <name evidence="1" type="ORF">SAMN02745136_04286</name>
</gene>
<evidence type="ECO:0000313" key="1">
    <source>
        <dbReference type="EMBL" id="SHL18040.1"/>
    </source>
</evidence>
<dbReference type="EMBL" id="FRAC01000025">
    <property type="protein sequence ID" value="SHL18040.1"/>
    <property type="molecule type" value="Genomic_DNA"/>
</dbReference>
<sequence>MDEIIVDTETYFRPSKLPALNTRFDWNFFETYMFDNASEIKLPSWLFSTPEETILNYFSILREAANPVEGKGAGCGTLGNGRAPYPIAYNFLTKAYQEQLTYEQYLRKFENILHISLLKYHNVPLYENPDNILRYFVELETIEGTERNQGSFVYYYGFVDLLKENGEYRISNLEFHGENYLCAPYHGWAYDAEMSVPIRYGDWCDMIEEMYPFRQEGYIKNISFRGKDGMDYIIVFYQLANGTDIEIAQYRKGKTGEWELIKLNPEDCIREKNTRQTHEG</sequence>
<evidence type="ECO:0000313" key="2">
    <source>
        <dbReference type="Proteomes" id="UP000184386"/>
    </source>
</evidence>
<organism evidence="1 2">
    <name type="scientific">Anaerocolumna jejuensis DSM 15929</name>
    <dbReference type="NCBI Taxonomy" id="1121322"/>
    <lineage>
        <taxon>Bacteria</taxon>
        <taxon>Bacillati</taxon>
        <taxon>Bacillota</taxon>
        <taxon>Clostridia</taxon>
        <taxon>Lachnospirales</taxon>
        <taxon>Lachnospiraceae</taxon>
        <taxon>Anaerocolumna</taxon>
    </lineage>
</organism>
<dbReference type="Proteomes" id="UP000184386">
    <property type="component" value="Unassembled WGS sequence"/>
</dbReference>